<dbReference type="InterPro" id="IPR016732">
    <property type="entry name" value="UCP018688"/>
</dbReference>
<dbReference type="SUPFAM" id="SSF55729">
    <property type="entry name" value="Acyl-CoA N-acyltransferases (Nat)"/>
    <property type="match status" value="2"/>
</dbReference>
<accession>A0A9D1AJN3</accession>
<dbReference type="PANTHER" id="PTHR41373">
    <property type="entry name" value="DUF2156 DOMAIN-CONTAINING PROTEIN"/>
    <property type="match status" value="1"/>
</dbReference>
<proteinExistence type="predicted"/>
<evidence type="ECO:0000259" key="1">
    <source>
        <dbReference type="Pfam" id="PF09924"/>
    </source>
</evidence>
<dbReference type="PIRSF" id="PIRSF018688">
    <property type="entry name" value="UCP018688"/>
    <property type="match status" value="1"/>
</dbReference>
<reference evidence="2" key="2">
    <citation type="journal article" date="2021" name="PeerJ">
        <title>Extensive microbial diversity within the chicken gut microbiome revealed by metagenomics and culture.</title>
        <authorList>
            <person name="Gilroy R."/>
            <person name="Ravi A."/>
            <person name="Getino M."/>
            <person name="Pursley I."/>
            <person name="Horton D.L."/>
            <person name="Alikhan N.F."/>
            <person name="Baker D."/>
            <person name="Gharbi K."/>
            <person name="Hall N."/>
            <person name="Watson M."/>
            <person name="Adriaenssens E.M."/>
            <person name="Foster-Nyarko E."/>
            <person name="Jarju S."/>
            <person name="Secka A."/>
            <person name="Antonio M."/>
            <person name="Oren A."/>
            <person name="Chaudhuri R.R."/>
            <person name="La Ragione R."/>
            <person name="Hildebrand F."/>
            <person name="Pallen M.J."/>
        </authorList>
    </citation>
    <scope>NUCLEOTIDE SEQUENCE</scope>
    <source>
        <strain evidence="2">CHK184-25365</strain>
    </source>
</reference>
<dbReference type="AlphaFoldDB" id="A0A9D1AJN3"/>
<protein>
    <submittedName>
        <fullName evidence="2">DUF2156 domain-containing protein</fullName>
    </submittedName>
</protein>
<organism evidence="2 3">
    <name type="scientific">Candidatus Egerieicola pullicola</name>
    <dbReference type="NCBI Taxonomy" id="2840775"/>
    <lineage>
        <taxon>Bacteria</taxon>
        <taxon>Bacillati</taxon>
        <taxon>Bacillota</taxon>
        <taxon>Clostridia</taxon>
        <taxon>Eubacteriales</taxon>
        <taxon>Oscillospiraceae</taxon>
        <taxon>Oscillospiraceae incertae sedis</taxon>
        <taxon>Candidatus Egerieicola</taxon>
    </lineage>
</organism>
<evidence type="ECO:0000313" key="3">
    <source>
        <dbReference type="Proteomes" id="UP000886749"/>
    </source>
</evidence>
<dbReference type="InterPro" id="IPR016181">
    <property type="entry name" value="Acyl_CoA_acyltransferase"/>
</dbReference>
<reference evidence="2" key="1">
    <citation type="submission" date="2020-10" db="EMBL/GenBank/DDBJ databases">
        <authorList>
            <person name="Gilroy R."/>
        </authorList>
    </citation>
    <scope>NUCLEOTIDE SEQUENCE</scope>
    <source>
        <strain evidence="2">CHK184-25365</strain>
    </source>
</reference>
<gene>
    <name evidence="2" type="ORF">IAB36_04785</name>
</gene>
<dbReference type="PANTHER" id="PTHR41373:SF1">
    <property type="entry name" value="PHOSPHATIDYLGLYCEROL LYSYLTRANSFERASE C-TERMINAL DOMAIN-CONTAINING PROTEIN"/>
    <property type="match status" value="1"/>
</dbReference>
<dbReference type="InterPro" id="IPR024320">
    <property type="entry name" value="LPG_synthase_C"/>
</dbReference>
<sequence length="295" mass="33535">MVFHPFTLEDRATLTPYYAANTYPSCEYTFANNYLWALHYHNTWTVLEGCLVLCYPGEGPAYTILPGSGRPQAAIQALRQRAQSQGVPLALEVSRRQWELLQQWFPGQVSCTFHPDFGEYLYETAALQQMSGKKLHSKKNLINRFDREHIWSYEPITAENKTECLEMLTLWKQHRSQEQLEEDTALDELEIDRTALIQMDSLGLTGGLLRAEGQVVGLSLGEPVGGNTFVIHVEKAFSWIPGAYPTLVREFARQAGAGYQYLNREEDLGVQGLRRSKQSYRPCAIYEKGVAVFSE</sequence>
<dbReference type="Proteomes" id="UP000886749">
    <property type="component" value="Unassembled WGS sequence"/>
</dbReference>
<feature type="domain" description="Phosphatidylglycerol lysyltransferase C-terminal" evidence="1">
    <location>
        <begin position="26"/>
        <end position="283"/>
    </location>
</feature>
<name>A0A9D1AJN3_9FIRM</name>
<evidence type="ECO:0000313" key="2">
    <source>
        <dbReference type="EMBL" id="HIR41123.1"/>
    </source>
</evidence>
<comment type="caution">
    <text evidence="2">The sequence shown here is derived from an EMBL/GenBank/DDBJ whole genome shotgun (WGS) entry which is preliminary data.</text>
</comment>
<dbReference type="EMBL" id="DVGY01000105">
    <property type="protein sequence ID" value="HIR41123.1"/>
    <property type="molecule type" value="Genomic_DNA"/>
</dbReference>
<dbReference type="Gene3D" id="3.40.630.30">
    <property type="match status" value="1"/>
</dbReference>
<dbReference type="Pfam" id="PF09924">
    <property type="entry name" value="LPG_synthase_C"/>
    <property type="match status" value="1"/>
</dbReference>